<dbReference type="Gene3D" id="1.20.140.150">
    <property type="match status" value="1"/>
</dbReference>
<dbReference type="AlphaFoldDB" id="A0A7M5UFP3"/>
<evidence type="ECO:0000313" key="6">
    <source>
        <dbReference type="EnsemblMetazoa" id="CLYHEMP009796.1"/>
    </source>
</evidence>
<dbReference type="OrthoDB" id="10467904at2759"/>
<dbReference type="EnsemblMetazoa" id="CLYHEMT009796.1">
    <property type="protein sequence ID" value="CLYHEMP009796.1"/>
    <property type="gene ID" value="CLYHEMG009796"/>
</dbReference>
<evidence type="ECO:0000256" key="5">
    <source>
        <dbReference type="SAM" id="Phobius"/>
    </source>
</evidence>
<proteinExistence type="predicted"/>
<evidence type="ECO:0000256" key="1">
    <source>
        <dbReference type="ARBA" id="ARBA00004141"/>
    </source>
</evidence>
<protein>
    <submittedName>
        <fullName evidence="6">Uncharacterized protein</fullName>
    </submittedName>
</protein>
<feature type="transmembrane region" description="Helical" evidence="5">
    <location>
        <begin position="12"/>
        <end position="31"/>
    </location>
</feature>
<evidence type="ECO:0000313" key="7">
    <source>
        <dbReference type="Proteomes" id="UP000594262"/>
    </source>
</evidence>
<comment type="subcellular location">
    <subcellularLocation>
        <location evidence="1">Membrane</location>
        <topology evidence="1">Multi-pass membrane protein</topology>
    </subcellularLocation>
</comment>
<dbReference type="RefSeq" id="XP_066915557.1">
    <property type="nucleotide sequence ID" value="XM_067059456.1"/>
</dbReference>
<sequence length="192" mass="21397">MGKLQSTKVIRVWILGATLCATIFVALSLSYDFWAMKTILDTATNEETTTYFGLWNKCEDKRAGNAPEEPLKPLVKTCEPYGNGNMVAGFEHPPEFMRITRGLLIPMTVILGVATIVIATVMYLTQRPLVTYASLPLLLGSIIGIIVLGVFAGSLDHEKDFKTYSAAWCFYYFLIAWFFTISAFLASLTDRN</sequence>
<keyword evidence="7" id="KW-1185">Reference proteome</keyword>
<dbReference type="InterPro" id="IPR004031">
    <property type="entry name" value="PMP22/EMP/MP20/Claudin"/>
</dbReference>
<accession>A0A7M5UFP3</accession>
<evidence type="ECO:0000256" key="2">
    <source>
        <dbReference type="ARBA" id="ARBA00022692"/>
    </source>
</evidence>
<feature type="transmembrane region" description="Helical" evidence="5">
    <location>
        <begin position="103"/>
        <end position="125"/>
    </location>
</feature>
<dbReference type="GO" id="GO:0016020">
    <property type="term" value="C:membrane"/>
    <property type="evidence" value="ECO:0007669"/>
    <property type="project" value="UniProtKB-SubCell"/>
</dbReference>
<dbReference type="Pfam" id="PF13903">
    <property type="entry name" value="Claudin_2"/>
    <property type="match status" value="1"/>
</dbReference>
<keyword evidence="4 5" id="KW-0472">Membrane</keyword>
<reference evidence="6" key="1">
    <citation type="submission" date="2021-01" db="UniProtKB">
        <authorList>
            <consortium name="EnsemblMetazoa"/>
        </authorList>
    </citation>
    <scope>IDENTIFICATION</scope>
</reference>
<keyword evidence="3 5" id="KW-1133">Transmembrane helix</keyword>
<evidence type="ECO:0000256" key="3">
    <source>
        <dbReference type="ARBA" id="ARBA00022989"/>
    </source>
</evidence>
<evidence type="ECO:0000256" key="4">
    <source>
        <dbReference type="ARBA" id="ARBA00023136"/>
    </source>
</evidence>
<organism evidence="6 7">
    <name type="scientific">Clytia hemisphaerica</name>
    <dbReference type="NCBI Taxonomy" id="252671"/>
    <lineage>
        <taxon>Eukaryota</taxon>
        <taxon>Metazoa</taxon>
        <taxon>Cnidaria</taxon>
        <taxon>Hydrozoa</taxon>
        <taxon>Hydroidolina</taxon>
        <taxon>Leptothecata</taxon>
        <taxon>Obeliida</taxon>
        <taxon>Clytiidae</taxon>
        <taxon>Clytia</taxon>
    </lineage>
</organism>
<feature type="transmembrane region" description="Helical" evidence="5">
    <location>
        <begin position="165"/>
        <end position="188"/>
    </location>
</feature>
<name>A0A7M5UFP3_9CNID</name>
<dbReference type="Proteomes" id="UP000594262">
    <property type="component" value="Unplaced"/>
</dbReference>
<dbReference type="GeneID" id="136802697"/>
<keyword evidence="2 5" id="KW-0812">Transmembrane</keyword>
<feature type="transmembrane region" description="Helical" evidence="5">
    <location>
        <begin position="132"/>
        <end position="153"/>
    </location>
</feature>